<feature type="transmembrane region" description="Helical" evidence="1">
    <location>
        <begin position="108"/>
        <end position="131"/>
    </location>
</feature>
<feature type="transmembrane region" description="Helical" evidence="1">
    <location>
        <begin position="41"/>
        <end position="60"/>
    </location>
</feature>
<feature type="transmembrane region" description="Helical" evidence="1">
    <location>
        <begin position="367"/>
        <end position="389"/>
    </location>
</feature>
<keyword evidence="1" id="KW-1133">Transmembrane helix</keyword>
<evidence type="ECO:0000313" key="2">
    <source>
        <dbReference type="EMBL" id="OGK17524.1"/>
    </source>
</evidence>
<feature type="transmembrane region" description="Helical" evidence="1">
    <location>
        <begin position="307"/>
        <end position="327"/>
    </location>
</feature>
<feature type="transmembrane region" description="Helical" evidence="1">
    <location>
        <begin position="240"/>
        <end position="261"/>
    </location>
</feature>
<evidence type="ECO:0000256" key="1">
    <source>
        <dbReference type="SAM" id="Phobius"/>
    </source>
</evidence>
<protein>
    <submittedName>
        <fullName evidence="2">Uncharacterized protein</fullName>
    </submittedName>
</protein>
<name>A0A1F7GF42_9BACT</name>
<comment type="caution">
    <text evidence="2">The sequence shown here is derived from an EMBL/GenBank/DDBJ whole genome shotgun (WGS) entry which is preliminary data.</text>
</comment>
<dbReference type="PANTHER" id="PTHR43424:SF1">
    <property type="entry name" value="LOCUS PUTATIVE PROTEIN 1-RELATED"/>
    <property type="match status" value="1"/>
</dbReference>
<dbReference type="PANTHER" id="PTHR43424">
    <property type="entry name" value="LOCUS PUTATIVE PROTEIN 1-RELATED"/>
    <property type="match status" value="1"/>
</dbReference>
<keyword evidence="1" id="KW-0472">Membrane</keyword>
<feature type="transmembrane region" description="Helical" evidence="1">
    <location>
        <begin position="206"/>
        <end position="228"/>
    </location>
</feature>
<dbReference type="AlphaFoldDB" id="A0A1F7GF42"/>
<reference evidence="2 3" key="1">
    <citation type="journal article" date="2016" name="Nat. Commun.">
        <title>Thousands of microbial genomes shed light on interconnected biogeochemical processes in an aquifer system.</title>
        <authorList>
            <person name="Anantharaman K."/>
            <person name="Brown C.T."/>
            <person name="Hug L.A."/>
            <person name="Sharon I."/>
            <person name="Castelle C.J."/>
            <person name="Probst A.J."/>
            <person name="Thomas B.C."/>
            <person name="Singh A."/>
            <person name="Wilkins M.J."/>
            <person name="Karaoz U."/>
            <person name="Brodie E.L."/>
            <person name="Williams K.H."/>
            <person name="Hubbard S.S."/>
            <person name="Banfield J.F."/>
        </authorList>
    </citation>
    <scope>NUCLEOTIDE SEQUENCE [LARGE SCALE GENOMIC DNA]</scope>
</reference>
<feature type="transmembrane region" description="Helical" evidence="1">
    <location>
        <begin position="339"/>
        <end position="361"/>
    </location>
</feature>
<feature type="transmembrane region" description="Helical" evidence="1">
    <location>
        <begin position="12"/>
        <end position="35"/>
    </location>
</feature>
<proteinExistence type="predicted"/>
<feature type="transmembrane region" description="Helical" evidence="1">
    <location>
        <begin position="81"/>
        <end position="102"/>
    </location>
</feature>
<feature type="transmembrane region" description="Helical" evidence="1">
    <location>
        <begin position="143"/>
        <end position="161"/>
    </location>
</feature>
<keyword evidence="1" id="KW-0812">Transmembrane</keyword>
<accession>A0A1F7GF42</accession>
<dbReference type="Proteomes" id="UP000177208">
    <property type="component" value="Unassembled WGS sequence"/>
</dbReference>
<dbReference type="InterPro" id="IPR052556">
    <property type="entry name" value="PolySynth_Transporter"/>
</dbReference>
<feature type="transmembrane region" description="Helical" evidence="1">
    <location>
        <begin position="273"/>
        <end position="295"/>
    </location>
</feature>
<organism evidence="2 3">
    <name type="scientific">Candidatus Roizmanbacteria bacterium RIFCSPHIGHO2_01_FULL_39_12c</name>
    <dbReference type="NCBI Taxonomy" id="1802031"/>
    <lineage>
        <taxon>Bacteria</taxon>
        <taxon>Candidatus Roizmaniibacteriota</taxon>
    </lineage>
</organism>
<evidence type="ECO:0000313" key="3">
    <source>
        <dbReference type="Proteomes" id="UP000177208"/>
    </source>
</evidence>
<dbReference type="Pfam" id="PF13440">
    <property type="entry name" value="Polysacc_synt_3"/>
    <property type="match status" value="1"/>
</dbReference>
<dbReference type="EMBL" id="MFZG01000005">
    <property type="protein sequence ID" value="OGK17524.1"/>
    <property type="molecule type" value="Genomic_DNA"/>
</dbReference>
<feature type="transmembrane region" description="Helical" evidence="1">
    <location>
        <begin position="167"/>
        <end position="185"/>
    </location>
</feature>
<sequence>MIKDLFKHSGIFFAGSIVSKVATTLAWILLAKILVPPEYGIFTLYFMILQLSTFFADFGLNQYYLKKVEGFDKSGLFNKILAVRTHTLAISIVVLSVILFGLKIFTPAVNLIFLISLVPMAYLSILDGYYLEQKMGLRVSLKLGSIGGICIMGFVLFQPYLDLTRVFLLLLFAFSATLIWIAPWRKIKLTSISFSDFLSVIKSSSPYAYLTLTSFFYNRGDAFLVSYFKGDAALGIYGLAYRFLESVALFPSSLIQVLFPVAAKKTGISAGQLIKITLAMVLIGILFGLGIYLIGPFFILTFFRPEYFQAVPILKIFSLVLFLFFLNSPLATVVQSSRLVGKFLPYGIANTAVNLVLNIVFIPNYGIIAAAWIMAITEVTGFIINLIFVKKLYQARRYNAT</sequence>
<gene>
    <name evidence="2" type="ORF">A2774_00860</name>
</gene>